<sequence length="163" mass="18922">MLMAPAVTPWFSDLPGAGSNNPSFRVIDYDPKTWDYNEIDTYYVNLTQLNLNHSTQWQLEYSIKKDYNLEKIDAISMNKLLESMKVNDTVFMKYIQYNSVLWNPKLPVGQFRSAQLCSIEFPDLDEYSHCLNPPPNSSPEKSIKSKRTLTFWGIAWLTLLILT</sequence>
<accession>A0AC34FLM8</accession>
<dbReference type="WBParaSite" id="ES5_v2.g18154.t1">
    <property type="protein sequence ID" value="ES5_v2.g18154.t1"/>
    <property type="gene ID" value="ES5_v2.g18154"/>
</dbReference>
<evidence type="ECO:0000313" key="2">
    <source>
        <dbReference type="WBParaSite" id="ES5_v2.g18154.t1"/>
    </source>
</evidence>
<reference evidence="2" key="1">
    <citation type="submission" date="2022-11" db="UniProtKB">
        <authorList>
            <consortium name="WormBaseParasite"/>
        </authorList>
    </citation>
    <scope>IDENTIFICATION</scope>
</reference>
<organism evidence="1 2">
    <name type="scientific">Panagrolaimus sp. ES5</name>
    <dbReference type="NCBI Taxonomy" id="591445"/>
    <lineage>
        <taxon>Eukaryota</taxon>
        <taxon>Metazoa</taxon>
        <taxon>Ecdysozoa</taxon>
        <taxon>Nematoda</taxon>
        <taxon>Chromadorea</taxon>
        <taxon>Rhabditida</taxon>
        <taxon>Tylenchina</taxon>
        <taxon>Panagrolaimomorpha</taxon>
        <taxon>Panagrolaimoidea</taxon>
        <taxon>Panagrolaimidae</taxon>
        <taxon>Panagrolaimus</taxon>
    </lineage>
</organism>
<evidence type="ECO:0000313" key="1">
    <source>
        <dbReference type="Proteomes" id="UP000887579"/>
    </source>
</evidence>
<proteinExistence type="predicted"/>
<name>A0AC34FLM8_9BILA</name>
<dbReference type="Proteomes" id="UP000887579">
    <property type="component" value="Unplaced"/>
</dbReference>
<protein>
    <submittedName>
        <fullName evidence="2">Sphingomyelin phosphodiesterase C-terminal domain-containing protein</fullName>
    </submittedName>
</protein>